<feature type="transmembrane region" description="Helical" evidence="1">
    <location>
        <begin position="154"/>
        <end position="177"/>
    </location>
</feature>
<accession>A0A166F5P5</accession>
<name>A0A166F5P5_DAUCS</name>
<keyword evidence="1" id="KW-1133">Transmembrane helix</keyword>
<keyword evidence="4" id="KW-1185">Reference proteome</keyword>
<evidence type="ECO:0000313" key="2">
    <source>
        <dbReference type="EMBL" id="KZN07372.1"/>
    </source>
</evidence>
<proteinExistence type="predicted"/>
<dbReference type="Gramene" id="KZN07372">
    <property type="protein sequence ID" value="KZN07372"/>
    <property type="gene ID" value="DCAR_008209"/>
</dbReference>
<evidence type="ECO:0000313" key="3">
    <source>
        <dbReference type="EMBL" id="WOG90043.1"/>
    </source>
</evidence>
<dbReference type="PANTHER" id="PTHR34458:SF11">
    <property type="entry name" value="MD-2-RELATED LIPID-RECOGNITION DOMAIN-CONTAINING PROTEIN"/>
    <property type="match status" value="1"/>
</dbReference>
<keyword evidence="1" id="KW-0812">Transmembrane</keyword>
<dbReference type="EMBL" id="LNRQ01000002">
    <property type="protein sequence ID" value="KZN07372.1"/>
    <property type="molecule type" value="Genomic_DNA"/>
</dbReference>
<dbReference type="AlphaFoldDB" id="A0A166F5P5"/>
<sequence length="179" mass="18436">MEAGQWIRELDRNMDQMQEGPVKLVIFVSTLVLLLGSLPQGQGVVQPQATGLIQIFEIQFSGILACTPTGNPPSTGDVVPGVVGAVFSGSCNGASGNISQFLIDQNGAFSGVLSLLDGILFDPSQGMPCFISVQLPVTGTTCTVLPPTGTLRAALNLVSLVVSLAGNLVCVAIIGPWGL</sequence>
<dbReference type="Proteomes" id="UP000077755">
    <property type="component" value="Chromosome 2"/>
</dbReference>
<evidence type="ECO:0008006" key="5">
    <source>
        <dbReference type="Google" id="ProtNLM"/>
    </source>
</evidence>
<dbReference type="InterPro" id="IPR040404">
    <property type="entry name" value="Phylloplanin-like"/>
</dbReference>
<keyword evidence="1" id="KW-0472">Membrane</keyword>
<protein>
    <recommendedName>
        <fullName evidence="5">Phylloplanin</fullName>
    </recommendedName>
</protein>
<gene>
    <name evidence="2" type="ORF">DCAR_008209</name>
    <name evidence="3" type="ORF">DCAR_0209284</name>
</gene>
<reference evidence="2" key="1">
    <citation type="journal article" date="2016" name="Nat. Genet.">
        <title>A high-quality carrot genome assembly provides new insights into carotenoid accumulation and asterid genome evolution.</title>
        <authorList>
            <person name="Iorizzo M."/>
            <person name="Ellison S."/>
            <person name="Senalik D."/>
            <person name="Zeng P."/>
            <person name="Satapoomin P."/>
            <person name="Huang J."/>
            <person name="Bowman M."/>
            <person name="Iovene M."/>
            <person name="Sanseverino W."/>
            <person name="Cavagnaro P."/>
            <person name="Yildiz M."/>
            <person name="Macko-Podgorni A."/>
            <person name="Moranska E."/>
            <person name="Grzebelus E."/>
            <person name="Grzebelus D."/>
            <person name="Ashrafi H."/>
            <person name="Zheng Z."/>
            <person name="Cheng S."/>
            <person name="Spooner D."/>
            <person name="Van Deynze A."/>
            <person name="Simon P."/>
        </authorList>
    </citation>
    <scope>NUCLEOTIDE SEQUENCE [LARGE SCALE GENOMIC DNA]</scope>
    <source>
        <tissue evidence="2">Leaf</tissue>
    </source>
</reference>
<evidence type="ECO:0000256" key="1">
    <source>
        <dbReference type="SAM" id="Phobius"/>
    </source>
</evidence>
<dbReference type="EMBL" id="CP093344">
    <property type="protein sequence ID" value="WOG90043.1"/>
    <property type="molecule type" value="Genomic_DNA"/>
</dbReference>
<dbReference type="PANTHER" id="PTHR34458">
    <property type="entry name" value="POLLEN OLE E 1 ALLERGEN AND EXTENSIN FAMILY PROTEIN-RELATED"/>
    <property type="match status" value="1"/>
</dbReference>
<organism evidence="2">
    <name type="scientific">Daucus carota subsp. sativus</name>
    <name type="common">Carrot</name>
    <dbReference type="NCBI Taxonomy" id="79200"/>
    <lineage>
        <taxon>Eukaryota</taxon>
        <taxon>Viridiplantae</taxon>
        <taxon>Streptophyta</taxon>
        <taxon>Embryophyta</taxon>
        <taxon>Tracheophyta</taxon>
        <taxon>Spermatophyta</taxon>
        <taxon>Magnoliopsida</taxon>
        <taxon>eudicotyledons</taxon>
        <taxon>Gunneridae</taxon>
        <taxon>Pentapetalae</taxon>
        <taxon>asterids</taxon>
        <taxon>campanulids</taxon>
        <taxon>Apiales</taxon>
        <taxon>Apiaceae</taxon>
        <taxon>Apioideae</taxon>
        <taxon>Scandiceae</taxon>
        <taxon>Daucinae</taxon>
        <taxon>Daucus</taxon>
        <taxon>Daucus sect. Daucus</taxon>
    </lineage>
</organism>
<reference evidence="3" key="2">
    <citation type="submission" date="2022-03" db="EMBL/GenBank/DDBJ databases">
        <title>Draft title - Genomic analysis of global carrot germplasm unveils the trajectory of domestication and the origin of high carotenoid orange carrot.</title>
        <authorList>
            <person name="Iorizzo M."/>
            <person name="Ellison S."/>
            <person name="Senalik D."/>
            <person name="Macko-Podgorni A."/>
            <person name="Grzebelus D."/>
            <person name="Bostan H."/>
            <person name="Rolling W."/>
            <person name="Curaba J."/>
            <person name="Simon P."/>
        </authorList>
    </citation>
    <scope>NUCLEOTIDE SEQUENCE</scope>
    <source>
        <tissue evidence="3">Leaf</tissue>
    </source>
</reference>
<evidence type="ECO:0000313" key="4">
    <source>
        <dbReference type="Proteomes" id="UP000077755"/>
    </source>
</evidence>